<dbReference type="Gene3D" id="1.20.1420.10">
    <property type="entry name" value="Talin, central domain"/>
    <property type="match status" value="7"/>
</dbReference>
<feature type="domain" description="FERM" evidence="6">
    <location>
        <begin position="88"/>
        <end position="401"/>
    </location>
</feature>
<dbReference type="RefSeq" id="XP_019849140.1">
    <property type="nucleotide sequence ID" value="XM_019993581.1"/>
</dbReference>
<dbReference type="Gene3D" id="1.20.80.10">
    <property type="match status" value="1"/>
</dbReference>
<dbReference type="FunFam" id="1.20.1410.10:FF:000001">
    <property type="entry name" value="Talin 2"/>
    <property type="match status" value="1"/>
</dbReference>
<dbReference type="Pfam" id="PF09141">
    <property type="entry name" value="Talin_middle"/>
    <property type="match status" value="1"/>
</dbReference>
<dbReference type="InterPro" id="IPR000299">
    <property type="entry name" value="FERM_domain"/>
</dbReference>
<dbReference type="SMART" id="SM00307">
    <property type="entry name" value="ILWEQ"/>
    <property type="match status" value="1"/>
</dbReference>
<dbReference type="Gene3D" id="1.20.120.230">
    <property type="entry name" value="Alpha-catenin/vinculin-like"/>
    <property type="match status" value="4"/>
</dbReference>
<dbReference type="GO" id="GO:0005886">
    <property type="term" value="C:plasma membrane"/>
    <property type="evidence" value="ECO:0007669"/>
    <property type="project" value="TreeGrafter"/>
</dbReference>
<evidence type="ECO:0000256" key="1">
    <source>
        <dbReference type="ARBA" id="ARBA00004245"/>
    </source>
</evidence>
<evidence type="ECO:0000256" key="4">
    <source>
        <dbReference type="SAM" id="Coils"/>
    </source>
</evidence>
<dbReference type="InterPro" id="IPR035964">
    <property type="entry name" value="I/LWEQ_dom_sf"/>
</dbReference>
<dbReference type="PROSITE" id="PS50945">
    <property type="entry name" value="I_LWEQ"/>
    <property type="match status" value="1"/>
</dbReference>
<dbReference type="InterPro" id="IPR054082">
    <property type="entry name" value="Talin_IBS2B"/>
</dbReference>
<dbReference type="InterPro" id="IPR036723">
    <property type="entry name" value="Alpha-catenin/vinculin-like_sf"/>
</dbReference>
<dbReference type="FunFam" id="1.20.1420.10:FF:000006">
    <property type="entry name" value="Talin 2"/>
    <property type="match status" value="1"/>
</dbReference>
<dbReference type="Pfam" id="PF16511">
    <property type="entry name" value="FERM_f0"/>
    <property type="match status" value="1"/>
</dbReference>
<evidence type="ECO:0000313" key="9">
    <source>
        <dbReference type="Proteomes" id="UP000007879"/>
    </source>
</evidence>
<dbReference type="Pfam" id="PF21692">
    <property type="entry name" value="Talin_R4"/>
    <property type="match status" value="1"/>
</dbReference>
<accession>A0AAN0IWH7</accession>
<reference evidence="8" key="2">
    <citation type="submission" date="2024-06" db="UniProtKB">
        <authorList>
            <consortium name="EnsemblMetazoa"/>
        </authorList>
    </citation>
    <scope>IDENTIFICATION</scope>
</reference>
<dbReference type="InterPro" id="IPR015224">
    <property type="entry name" value="Talin_cent"/>
</dbReference>
<dbReference type="PROSITE" id="PS00660">
    <property type="entry name" value="FERM_1"/>
    <property type="match status" value="1"/>
</dbReference>
<dbReference type="CDD" id="cd17089">
    <property type="entry name" value="FERM_F0_TLN"/>
    <property type="match status" value="1"/>
</dbReference>
<dbReference type="InterPro" id="IPR035963">
    <property type="entry name" value="FERM_2"/>
</dbReference>
<dbReference type="GO" id="GO:0005856">
    <property type="term" value="C:cytoskeleton"/>
    <property type="evidence" value="ECO:0007669"/>
    <property type="project" value="UniProtKB-SubCell"/>
</dbReference>
<dbReference type="GO" id="GO:0005200">
    <property type="term" value="F:structural constituent of cytoskeleton"/>
    <property type="evidence" value="ECO:0007669"/>
    <property type="project" value="InterPro"/>
</dbReference>
<evidence type="ECO:0000256" key="5">
    <source>
        <dbReference type="SAM" id="MobiDB-lite"/>
    </source>
</evidence>
<dbReference type="Pfam" id="PF01608">
    <property type="entry name" value="I_LWEQ"/>
    <property type="match status" value="2"/>
</dbReference>
<protein>
    <recommendedName>
        <fullName evidence="10">FERM domain-containing protein</fullName>
    </recommendedName>
</protein>
<dbReference type="GO" id="GO:0098609">
    <property type="term" value="P:cell-cell adhesion"/>
    <property type="evidence" value="ECO:0007669"/>
    <property type="project" value="TreeGrafter"/>
</dbReference>
<evidence type="ECO:0000313" key="8">
    <source>
        <dbReference type="EnsemblMetazoa" id="XP_019849140.1"/>
    </source>
</evidence>
<dbReference type="SUPFAM" id="SSF47031">
    <property type="entry name" value="Second domain of FERM"/>
    <property type="match status" value="1"/>
</dbReference>
<dbReference type="EnsemblMetazoa" id="XM_019993581.1">
    <property type="protein sequence ID" value="XP_019849140.1"/>
    <property type="gene ID" value="LOC100641624"/>
</dbReference>
<dbReference type="CDD" id="cd10569">
    <property type="entry name" value="FERM_C_Talin"/>
    <property type="match status" value="1"/>
</dbReference>
<dbReference type="FunFam" id="1.20.120.230:FF:000004">
    <property type="entry name" value="Talin 2"/>
    <property type="match status" value="1"/>
</dbReference>
<dbReference type="CDD" id="cd12150">
    <property type="entry name" value="talin-RS"/>
    <property type="match status" value="1"/>
</dbReference>
<dbReference type="GO" id="GO:0005178">
    <property type="term" value="F:integrin binding"/>
    <property type="evidence" value="ECO:0007669"/>
    <property type="project" value="TreeGrafter"/>
</dbReference>
<comment type="subcellular location">
    <subcellularLocation>
        <location evidence="1">Cytoplasm</location>
        <location evidence="1">Cytoskeleton</location>
    </subcellularLocation>
</comment>
<evidence type="ECO:0000259" key="6">
    <source>
        <dbReference type="PROSITE" id="PS50057"/>
    </source>
</evidence>
<dbReference type="GO" id="GO:0005737">
    <property type="term" value="C:cytoplasm"/>
    <property type="evidence" value="ECO:0007669"/>
    <property type="project" value="TreeGrafter"/>
</dbReference>
<dbReference type="FunFam" id="1.20.80.10:FF:000007">
    <property type="entry name" value="Talin 2"/>
    <property type="match status" value="1"/>
</dbReference>
<dbReference type="InterPro" id="IPR019748">
    <property type="entry name" value="FERM_central"/>
</dbReference>
<dbReference type="InterPro" id="IPR015009">
    <property type="entry name" value="Vinculin-bd_dom"/>
</dbReference>
<dbReference type="InterPro" id="IPR002404">
    <property type="entry name" value="IRS_PTB"/>
</dbReference>
<dbReference type="SUPFAM" id="SSF109880">
    <property type="entry name" value="A middle domain of Talin 1"/>
    <property type="match status" value="1"/>
</dbReference>
<evidence type="ECO:0000256" key="2">
    <source>
        <dbReference type="ARBA" id="ARBA00022490"/>
    </source>
</evidence>
<dbReference type="PROSITE" id="PS50057">
    <property type="entry name" value="FERM_3"/>
    <property type="match status" value="1"/>
</dbReference>
<dbReference type="InterPro" id="IPR036476">
    <property type="entry name" value="Talin_cent_sf"/>
</dbReference>
<dbReference type="SUPFAM" id="SSF54236">
    <property type="entry name" value="Ubiquitin-like"/>
    <property type="match status" value="1"/>
</dbReference>
<dbReference type="KEGG" id="aqu:100641624"/>
<dbReference type="InterPro" id="IPR032425">
    <property type="entry name" value="FERM_f0"/>
</dbReference>
<dbReference type="InterPro" id="IPR054060">
    <property type="entry name" value="TLN1-like_RS"/>
</dbReference>
<dbReference type="CDD" id="cd17090">
    <property type="entry name" value="FERM_F1_TLN"/>
    <property type="match status" value="1"/>
</dbReference>
<feature type="region of interest" description="Disordered" evidence="5">
    <location>
        <begin position="2434"/>
        <end position="2456"/>
    </location>
</feature>
<dbReference type="InterPro" id="IPR019747">
    <property type="entry name" value="FERM_CS"/>
</dbReference>
<dbReference type="InterPro" id="IPR029071">
    <property type="entry name" value="Ubiquitin-like_domsf"/>
</dbReference>
<dbReference type="GO" id="GO:0030036">
    <property type="term" value="P:actin cytoskeleton organization"/>
    <property type="evidence" value="ECO:0007669"/>
    <property type="project" value="TreeGrafter"/>
</dbReference>
<evidence type="ECO:0000256" key="3">
    <source>
        <dbReference type="ARBA" id="ARBA00023212"/>
    </source>
</evidence>
<dbReference type="Pfam" id="PF21896">
    <property type="entry name" value="Talin_IBS2B"/>
    <property type="match status" value="3"/>
</dbReference>
<dbReference type="GO" id="GO:0001726">
    <property type="term" value="C:ruffle"/>
    <property type="evidence" value="ECO:0007669"/>
    <property type="project" value="InterPro"/>
</dbReference>
<dbReference type="Pfam" id="PF08913">
    <property type="entry name" value="VBS"/>
    <property type="match status" value="1"/>
</dbReference>
<evidence type="ECO:0008006" key="10">
    <source>
        <dbReference type="Google" id="ProtNLM"/>
    </source>
</evidence>
<dbReference type="FunFam" id="2.30.29.30:FF:000028">
    <property type="entry name" value="Talin 2"/>
    <property type="match status" value="1"/>
</dbReference>
<dbReference type="GO" id="GO:0005925">
    <property type="term" value="C:focal adhesion"/>
    <property type="evidence" value="ECO:0007669"/>
    <property type="project" value="InterPro"/>
</dbReference>
<feature type="domain" description="I/LWEQ" evidence="7">
    <location>
        <begin position="2246"/>
        <end position="2490"/>
    </location>
</feature>
<feature type="coiled-coil region" evidence="4">
    <location>
        <begin position="2462"/>
        <end position="2489"/>
    </location>
</feature>
<dbReference type="InterPro" id="IPR049108">
    <property type="entry name" value="Talin_R4"/>
</dbReference>
<dbReference type="PANTHER" id="PTHR19981:SF1">
    <property type="entry name" value="RHEA, ISOFORM B"/>
    <property type="match status" value="1"/>
</dbReference>
<dbReference type="InterPro" id="IPR011993">
    <property type="entry name" value="PH-like_dom_sf"/>
</dbReference>
<keyword evidence="4" id="KW-0175">Coiled coil</keyword>
<sequence>MSAISLKIHIVKSNNVKTMQFEESMIVYDVARLIRERVPDAAQGEASEYGLFNPDDDPTKGRWLEQGRTLDYYHLKNGDILEYRKKTRPLRIKTLDGSIKTILVDDSATVAEITKTVCDRIGITNPEEFFLCTESETAEMTLRRQQHQARNQKEMDRLKKRHHTDDELNWVNRDKSLREQGIDETEVLILRKRLFFTDDNVDVNDPVQVNLLFVQSRDSIVNGTHPCTKDEAVLFAAYQCQVQYGNNNEAKHKTGFLNLGEFLPKEYLRIKGIEKDIYKEHRKLHSMTEINAKYRYITLCRSLKTYGVTFFLVKEKMRGRNRLVPRLLGITRESVLRVDENTKEVLKAWPLTTVRRWAASPNSFTLDFGDYSESFYSVQTTEGEAISQLIAMYIDIIMQKKKPIHPDVPDEEDEPVIVESEHDPKKASMITYHPSTVGHGGIQSLAQPGTIGGAFEGSMGMQMGGSHAQHGVETGSSGILHMPPSMAENPQMMLAQQNVATVCGRSLQEVMAITEQLQTPLEVPVMNNDSVSMKWRQKTLDVSRQNVSAALAAMLASAASVITQTSLEPEEINYTAVGSSVTTISTNLSELAKAVRMLAALNPSEGEGSNLLDAARALAAATADLLNSAHPQNLHKRQELLASAGDMGTTGGQLLLVAGGADVDLKTQEALVAMAKAVASATAALVTNARNVAAKCEDSALQNQVIIAAKQTALATQSLIACTKVLAPTIDSHLCQEQLIEACKLVAAAVEKIVIAAQAACGDDDALRDLGAAATAVTQALNSLIEQIKQGVQMDADNQYEEACAAILAATDKLFSAMGDPQEMVRQAKNLDENAEKNLRMAAEHLRAVTNATAMSAMKKKAIKKLEMAAKQASAVSTQLIAAAQGAGASNRNDASQNQLMNHCKAVAEQISNLVQAVRTSMENQDSPSAQLGLINSSQAMVPPAVKMVAAAKAAVPTVGDQASALQLGNFAKATAAALAELRASSAKAQEVCGSLELESAMDVIKGLAKELAEVKREAAQGQLLPLPGQTVESCSLELGATSKTVGSSMAQLLTAANQGNENYTGIAARDTANALQVLTSSVRGVAAFTKDRQTQDYIIMTAQQVMDQSVGLISEVKQTLENPTASNKQQRLAQAAKNVSQALNHMVNCLPGVIEYENAIKAIAQASLALQQDKFPSAGGQSYQTLQSNLSAAAAALNVASAEVVSSARGTPDQQAVTTGNFSEQFQELLKAGLMLVGASKKREAREEMLGYLRTNSITSSKLLVAAKALHVDPSGPNVQNQLAAAARAVTDSINALLNLCSTSGPGQKECDNALRSIEAMAPLLDNPNEPQSDLSYFDCLDLVAEKSKALGESGVQITSTAKKGDFENFGVAVDSCAQAVCQLTEAAAQAAYLVGVADPSSVAAVPGLVDEAKFARARQAIVQACESLLSASSTQEQVLSAATVIAKHTGTLCNACKLASSRTANPVAKKQFVQAAKDVASATANLVKNIKLLAADISDENREACAHTTKPLIDAVEALTTFASSPQFASTPAKISAQARVAQEPIVMAGKNVIKSSNGLLTSAKNLAIDPNDSSMWQLLAQHTKAVTDSMKALLHSIRTKCPGQNECDDAIDILNDSINQLDQAMLATLTGGLQPNASSSLQGFQEQMLQSVGDIKDNITPLSLAAKGEAEKLGHQVTAVANFFPSLAGAAIGAASRTTGQQMQSNLLEKTKTMAEAGLQMVYASKESGGNPKSEEAHGRVDEAAKLFTDAAVELTELLEKAGAESGLITGMVEDISKAQARIADMPSGDVKTFTEYQTQALEACRSIVTTTRDITMKASSKPSEINTCSREITINYAKLADATQGALATIESDELLAKLQEAVHELGDTCMQLVKDGSSVQAAPEDKSLRRDLNTQAKFVNENVGVVIATIQKGAVGTQACTEAINKIQGIVGDLETSAMFATAGALTTEGEAESLSEACHQIVETAKTLVDDTKRLVSSAGGTQEQLAEAATKAVNTIQTGADQVKKGASSLTSDDVEAQLLLLNAVRDVANAMGNLIDATKVASGKSVSDPAMENLKEVAKKMVGEVSRLLKTVKNVESEAARGVQSLEKTIDSIESDLVEFQSSKPPQLDKAKATPEKLVNATKAITLASSKTVTAGNSCKQIDISAAANLSFQAVHDLLLISKGAAQNFAQTKEQTEKVMACGRECAVAYKALLQLVHQIVLKPSDSSLREKLLPFSKEVASAVSDIVRVAGELKEGAGFIDMSNPEVRAEQELLAAAASIEAAAKKLGELTLRVAPTADANLSFDAQILEAAKSIAAATKSLVQSARATQRELTEQGKVSLGTVPADSQWSDGLVSAAKLVAESTSQLCEAANDVVQGEGDAQEGRLIGAAKAVAATTVQLLHAAQVKADAHSENNKRLQRAGQQVKKATEALVKAAQDSVDSAKERSVDAFGRSIGPNEKGPTSEVVKMKREIEAQARIVAKQKELEQLHEELVRIRRKK</sequence>
<keyword evidence="3" id="KW-0206">Cytoskeleton</keyword>
<dbReference type="InterPro" id="IPR037438">
    <property type="entry name" value="Talin1/2-RS"/>
</dbReference>
<dbReference type="SMART" id="SM01244">
    <property type="entry name" value="IRS"/>
    <property type="match status" value="1"/>
</dbReference>
<dbReference type="Pfam" id="PF21865">
    <property type="entry name" value="TLN1-like_RS"/>
    <property type="match status" value="2"/>
</dbReference>
<dbReference type="PROSITE" id="PS00661">
    <property type="entry name" value="FERM_2"/>
    <property type="match status" value="1"/>
</dbReference>
<keyword evidence="2" id="KW-0963">Cytoplasm</keyword>
<dbReference type="InterPro" id="IPR002558">
    <property type="entry name" value="ILWEQ_dom"/>
</dbReference>
<dbReference type="GeneID" id="100641624"/>
<dbReference type="SMART" id="SM00295">
    <property type="entry name" value="B41"/>
    <property type="match status" value="1"/>
</dbReference>
<dbReference type="Proteomes" id="UP000007879">
    <property type="component" value="Unassembled WGS sequence"/>
</dbReference>
<dbReference type="Gene3D" id="3.10.20.90">
    <property type="entry name" value="Phosphatidylinositol 3-kinase Catalytic Subunit, Chain A, domain 1"/>
    <property type="match status" value="2"/>
</dbReference>
<reference evidence="9" key="1">
    <citation type="journal article" date="2010" name="Nature">
        <title>The Amphimedon queenslandica genome and the evolution of animal complexity.</title>
        <authorList>
            <person name="Srivastava M."/>
            <person name="Simakov O."/>
            <person name="Chapman J."/>
            <person name="Fahey B."/>
            <person name="Gauthier M.E."/>
            <person name="Mitros T."/>
            <person name="Richards G.S."/>
            <person name="Conaco C."/>
            <person name="Dacre M."/>
            <person name="Hellsten U."/>
            <person name="Larroux C."/>
            <person name="Putnam N.H."/>
            <person name="Stanke M."/>
            <person name="Adamska M."/>
            <person name="Darling A."/>
            <person name="Degnan S.M."/>
            <person name="Oakley T.H."/>
            <person name="Plachetzki D.C."/>
            <person name="Zhai Y."/>
            <person name="Adamski M."/>
            <person name="Calcino A."/>
            <person name="Cummins S.F."/>
            <person name="Goodstein D.M."/>
            <person name="Harris C."/>
            <person name="Jackson D.J."/>
            <person name="Leys S.P."/>
            <person name="Shu S."/>
            <person name="Woodcroft B.J."/>
            <person name="Vervoort M."/>
            <person name="Kosik K.S."/>
            <person name="Manning G."/>
            <person name="Degnan B.M."/>
            <person name="Rokhsar D.S."/>
        </authorList>
    </citation>
    <scope>NUCLEOTIDE SEQUENCE [LARGE SCALE GENOMIC DNA]</scope>
</reference>
<dbReference type="SUPFAM" id="SSF50729">
    <property type="entry name" value="PH domain-like"/>
    <property type="match status" value="1"/>
</dbReference>
<dbReference type="InterPro" id="IPR019749">
    <property type="entry name" value="Band_41_domain"/>
</dbReference>
<dbReference type="Gene3D" id="1.20.1410.10">
    <property type="entry name" value="I/LWEQ domain"/>
    <property type="match status" value="1"/>
</dbReference>
<dbReference type="SUPFAM" id="SSF47220">
    <property type="entry name" value="alpha-catenin/vinculin-like"/>
    <property type="match status" value="5"/>
</dbReference>
<organism evidence="8 9">
    <name type="scientific">Amphimedon queenslandica</name>
    <name type="common">Sponge</name>
    <dbReference type="NCBI Taxonomy" id="400682"/>
    <lineage>
        <taxon>Eukaryota</taxon>
        <taxon>Metazoa</taxon>
        <taxon>Porifera</taxon>
        <taxon>Demospongiae</taxon>
        <taxon>Heteroscleromorpha</taxon>
        <taxon>Haplosclerida</taxon>
        <taxon>Niphatidae</taxon>
        <taxon>Amphimedon</taxon>
    </lineage>
</organism>
<dbReference type="Pfam" id="PF02174">
    <property type="entry name" value="IRS"/>
    <property type="match status" value="1"/>
</dbReference>
<dbReference type="InterPro" id="IPR014352">
    <property type="entry name" value="FERM/acyl-CoA-bd_prot_sf"/>
</dbReference>
<evidence type="ECO:0000259" key="7">
    <source>
        <dbReference type="PROSITE" id="PS50945"/>
    </source>
</evidence>
<dbReference type="PANTHER" id="PTHR19981">
    <property type="entry name" value="TALIN"/>
    <property type="match status" value="1"/>
</dbReference>
<keyword evidence="9" id="KW-1185">Reference proteome</keyword>
<dbReference type="CDD" id="cd14473">
    <property type="entry name" value="FERM_B-lobe"/>
    <property type="match status" value="1"/>
</dbReference>
<proteinExistence type="predicted"/>
<dbReference type="GO" id="GO:0051015">
    <property type="term" value="F:actin filament binding"/>
    <property type="evidence" value="ECO:0007669"/>
    <property type="project" value="InterPro"/>
</dbReference>
<dbReference type="Gene3D" id="2.30.29.30">
    <property type="entry name" value="Pleckstrin-homology domain (PH domain)/Phosphotyrosine-binding domain (PTB)"/>
    <property type="match status" value="1"/>
</dbReference>
<name>A0AAN0IWH7_AMPQE</name>
<dbReference type="SUPFAM" id="SSF109885">
    <property type="entry name" value="I/LWEQ domain"/>
    <property type="match status" value="4"/>
</dbReference>